<evidence type="ECO:0000259" key="2">
    <source>
        <dbReference type="Pfam" id="PF03008"/>
    </source>
</evidence>
<dbReference type="Proteomes" id="UP000000391">
    <property type="component" value="Chromosome"/>
</dbReference>
<evidence type="ECO:0000259" key="1">
    <source>
        <dbReference type="Pfam" id="PF01637"/>
    </source>
</evidence>
<dbReference type="HOGENOM" id="CLU_041137_3_0_2"/>
<gene>
    <name evidence="3" type="ordered locus">Metev_1195</name>
</gene>
<dbReference type="InterPro" id="IPR011856">
    <property type="entry name" value="tRNA_endonuc-like_dom_sf"/>
</dbReference>
<organism evidence="3 4">
    <name type="scientific">Methanohalobium evestigatum (strain ATCC BAA-1072 / DSM 3721 / NBRC 107634 / OCM 161 / Z-7303)</name>
    <dbReference type="NCBI Taxonomy" id="644295"/>
    <lineage>
        <taxon>Archaea</taxon>
        <taxon>Methanobacteriati</taxon>
        <taxon>Methanobacteriota</taxon>
        <taxon>Stenosarchaea group</taxon>
        <taxon>Methanomicrobia</taxon>
        <taxon>Methanosarcinales</taxon>
        <taxon>Methanosarcinaceae</taxon>
        <taxon>Methanohalobium</taxon>
    </lineage>
</organism>
<dbReference type="SUPFAM" id="SSF52540">
    <property type="entry name" value="P-loop containing nucleoside triphosphate hydrolases"/>
    <property type="match status" value="1"/>
</dbReference>
<evidence type="ECO:0000313" key="3">
    <source>
        <dbReference type="EMBL" id="ADI74070.1"/>
    </source>
</evidence>
<dbReference type="Pfam" id="PF03008">
    <property type="entry name" value="DUF234"/>
    <property type="match status" value="1"/>
</dbReference>
<sequence length="473" mass="55451">MTIKSEFINRQKEVGYFENEYKKSDFRFISIIGRRRLGKTRFISEFLKDKTNFSYILVPELNDLNARVEIAKKFHQQFGLTFLGTPEWDDIFEQLFQYTQNNQIIVVFDEFQRFLNINKNIFSIIQKNIDQYGQTSKMFLVVSGSSIGMMHGIFDHASPLYGRRTGQLEFESFDFFALNEWFPDLSIESKINIYSIYGGTPKYLEEVESSNILQEITRILDKTSMLYNEPEILLKTEISDSNTYFNILKNISQGVTKPTGIANNSGIKPTSLDYYLNTLVNDLDLVKREIPVTEKQKSKKVVYQMKDNFFRFWFRFVYPYLSEIEIGNTSTVVDRIQSELNTFVGNTFEEITKQFLIEKNKKGDLGFTFGKIGKQWGRYQKSKGKNTYEIDLAALNENTNEILFCECKWQNQKIDVGILKSLIDKSKFVDWHKNKRIEYFAVVSKSGFTENALEFARENNFMLFTLDDFENIT</sequence>
<dbReference type="AlphaFoldDB" id="D7E7J7"/>
<reference evidence="3 4" key="1">
    <citation type="submission" date="2010-06" db="EMBL/GenBank/DDBJ databases">
        <title>Complete sequence chromosome of Methanohalobium evestigatum Z-7303.</title>
        <authorList>
            <consortium name="US DOE Joint Genome Institute"/>
            <person name="Lucas S."/>
            <person name="Copeland A."/>
            <person name="Lapidus A."/>
            <person name="Cheng J.-F."/>
            <person name="Bruce D."/>
            <person name="Goodwin L."/>
            <person name="Pitluck S."/>
            <person name="Saunders E."/>
            <person name="Detter J.C."/>
            <person name="Han C."/>
            <person name="Tapia R."/>
            <person name="Land M."/>
            <person name="Hauser L."/>
            <person name="Kyrpides N."/>
            <person name="Mikhailova N."/>
            <person name="Sieprawska-Lupa M."/>
            <person name="Whitman W.B."/>
            <person name="Anderson I."/>
            <person name="Woyke T."/>
        </authorList>
    </citation>
    <scope>NUCLEOTIDE SEQUENCE [LARGE SCALE GENOMIC DNA]</scope>
    <source>
        <strain evidence="4">ATCC BAA-1072 / DSM 3721 / NBRC 107634 / OCM 161 / Z-7303</strain>
    </source>
</reference>
<dbReference type="SUPFAM" id="SSF52980">
    <property type="entry name" value="Restriction endonuclease-like"/>
    <property type="match status" value="1"/>
</dbReference>
<dbReference type="Pfam" id="PF01637">
    <property type="entry name" value="ATPase_2"/>
    <property type="match status" value="1"/>
</dbReference>
<feature type="domain" description="ATPase" evidence="1">
    <location>
        <begin position="7"/>
        <end position="207"/>
    </location>
</feature>
<dbReference type="GO" id="GO:0005524">
    <property type="term" value="F:ATP binding"/>
    <property type="evidence" value="ECO:0007669"/>
    <property type="project" value="InterPro"/>
</dbReference>
<protein>
    <submittedName>
        <fullName evidence="3">DUF234 DEXX-box ATPase</fullName>
    </submittedName>
</protein>
<dbReference type="InterPro" id="IPR004256">
    <property type="entry name" value="DUF234"/>
</dbReference>
<keyword evidence="4" id="KW-1185">Reference proteome</keyword>
<dbReference type="InterPro" id="IPR027417">
    <property type="entry name" value="P-loop_NTPase"/>
</dbReference>
<dbReference type="InterPro" id="IPR011335">
    <property type="entry name" value="Restrct_endonuc-II-like"/>
</dbReference>
<name>D7E7J7_METEZ</name>
<dbReference type="RefSeq" id="WP_013194637.1">
    <property type="nucleotide sequence ID" value="NC_014253.1"/>
</dbReference>
<evidence type="ECO:0000313" key="4">
    <source>
        <dbReference type="Proteomes" id="UP000000391"/>
    </source>
</evidence>
<dbReference type="EMBL" id="CP002069">
    <property type="protein sequence ID" value="ADI74070.1"/>
    <property type="molecule type" value="Genomic_DNA"/>
</dbReference>
<dbReference type="InterPro" id="IPR011579">
    <property type="entry name" value="ATPase_dom"/>
</dbReference>
<dbReference type="Gene3D" id="3.40.1350.10">
    <property type="match status" value="1"/>
</dbReference>
<dbReference type="PANTHER" id="PTHR34704">
    <property type="entry name" value="ATPASE"/>
    <property type="match status" value="1"/>
</dbReference>
<dbReference type="PANTHER" id="PTHR34704:SF1">
    <property type="entry name" value="ATPASE"/>
    <property type="match status" value="1"/>
</dbReference>
<dbReference type="OrthoDB" id="132045at2157"/>
<dbReference type="Gene3D" id="3.40.50.300">
    <property type="entry name" value="P-loop containing nucleotide triphosphate hydrolases"/>
    <property type="match status" value="1"/>
</dbReference>
<accession>D7E7J7</accession>
<dbReference type="KEGG" id="mev:Metev_1195"/>
<proteinExistence type="predicted"/>
<dbReference type="GO" id="GO:0003676">
    <property type="term" value="F:nucleic acid binding"/>
    <property type="evidence" value="ECO:0007669"/>
    <property type="project" value="InterPro"/>
</dbReference>
<dbReference type="STRING" id="644295.Metev_1195"/>
<feature type="domain" description="DUF234" evidence="2">
    <location>
        <begin position="313"/>
        <end position="412"/>
    </location>
</feature>
<dbReference type="GeneID" id="9346828"/>